<protein>
    <submittedName>
        <fullName evidence="7">Si:dkey-16l2.20</fullName>
    </submittedName>
</protein>
<dbReference type="GO" id="GO:0016020">
    <property type="term" value="C:membrane"/>
    <property type="evidence" value="ECO:0007669"/>
    <property type="project" value="UniProtKB-SubCell"/>
</dbReference>
<keyword evidence="4 6" id="KW-1133">Transmembrane helix</keyword>
<evidence type="ECO:0000256" key="5">
    <source>
        <dbReference type="ARBA" id="ARBA00023136"/>
    </source>
</evidence>
<dbReference type="GeneTree" id="ENSGT00630000091000"/>
<evidence type="ECO:0000313" key="8">
    <source>
        <dbReference type="Proteomes" id="UP000694565"/>
    </source>
</evidence>
<evidence type="ECO:0000256" key="2">
    <source>
        <dbReference type="ARBA" id="ARBA00006843"/>
    </source>
</evidence>
<keyword evidence="5 6" id="KW-0472">Membrane</keyword>
<proteinExistence type="inferred from homology"/>
<organism evidence="7 8">
    <name type="scientific">Cyclopterus lumpus</name>
    <name type="common">Lumpsucker</name>
    <dbReference type="NCBI Taxonomy" id="8103"/>
    <lineage>
        <taxon>Eukaryota</taxon>
        <taxon>Metazoa</taxon>
        <taxon>Chordata</taxon>
        <taxon>Craniata</taxon>
        <taxon>Vertebrata</taxon>
        <taxon>Euteleostomi</taxon>
        <taxon>Actinopterygii</taxon>
        <taxon>Neopterygii</taxon>
        <taxon>Teleostei</taxon>
        <taxon>Neoteleostei</taxon>
        <taxon>Acanthomorphata</taxon>
        <taxon>Eupercaria</taxon>
        <taxon>Perciformes</taxon>
        <taxon>Cottioidei</taxon>
        <taxon>Cottales</taxon>
        <taxon>Cyclopteridae</taxon>
        <taxon>Cyclopterus</taxon>
    </lineage>
</organism>
<accession>A0A8C3AX56</accession>
<evidence type="ECO:0000256" key="1">
    <source>
        <dbReference type="ARBA" id="ARBA00004370"/>
    </source>
</evidence>
<comment type="subcellular location">
    <subcellularLocation>
        <location evidence="1">Membrane</location>
    </subcellularLocation>
</comment>
<evidence type="ECO:0000313" key="7">
    <source>
        <dbReference type="Ensembl" id="ENSCLMP00005048125.1"/>
    </source>
</evidence>
<evidence type="ECO:0000256" key="3">
    <source>
        <dbReference type="ARBA" id="ARBA00022692"/>
    </source>
</evidence>
<keyword evidence="8" id="KW-1185">Reference proteome</keyword>
<reference evidence="7" key="1">
    <citation type="submission" date="2025-08" db="UniProtKB">
        <authorList>
            <consortium name="Ensembl"/>
        </authorList>
    </citation>
    <scope>IDENTIFICATION</scope>
</reference>
<feature type="transmembrane region" description="Helical" evidence="6">
    <location>
        <begin position="94"/>
        <end position="113"/>
    </location>
</feature>
<dbReference type="Proteomes" id="UP000694565">
    <property type="component" value="Unplaced"/>
</dbReference>
<evidence type="ECO:0000256" key="6">
    <source>
        <dbReference type="SAM" id="Phobius"/>
    </source>
</evidence>
<keyword evidence="3 6" id="KW-0812">Transmembrane</keyword>
<comment type="similarity">
    <text evidence="2">Belongs to the CD225/Dispanin family.</text>
</comment>
<dbReference type="Pfam" id="PF04505">
    <property type="entry name" value="CD225"/>
    <property type="match status" value="1"/>
</dbReference>
<dbReference type="AlphaFoldDB" id="A0A8C3AX56"/>
<name>A0A8C3AX56_CYCLU</name>
<sequence>MSTSPPTRETVDEVAILLTTVPGAGDTHNTPSIISAGPSAASCCDDEHHRKLAICSIICGISCIGIKALISSVKAERTADPERAETYSKQAKKFGIISIVVWVSLLVLTPILVVRTAAQSYSNC</sequence>
<evidence type="ECO:0000256" key="4">
    <source>
        <dbReference type="ARBA" id="ARBA00022989"/>
    </source>
</evidence>
<dbReference type="InterPro" id="IPR007593">
    <property type="entry name" value="CD225/Dispanin_fam"/>
</dbReference>
<dbReference type="Ensembl" id="ENSCLMT00005049764.1">
    <property type="protein sequence ID" value="ENSCLMP00005048125.1"/>
    <property type="gene ID" value="ENSCLMG00005022035.1"/>
</dbReference>
<reference evidence="7" key="2">
    <citation type="submission" date="2025-09" db="UniProtKB">
        <authorList>
            <consortium name="Ensembl"/>
        </authorList>
    </citation>
    <scope>IDENTIFICATION</scope>
</reference>